<evidence type="ECO:0000313" key="5">
    <source>
        <dbReference type="Proteomes" id="UP001157006"/>
    </source>
</evidence>
<evidence type="ECO:0000256" key="1">
    <source>
        <dbReference type="ARBA" id="ARBA00022967"/>
    </source>
</evidence>
<dbReference type="EMBL" id="OX451735">
    <property type="protein sequence ID" value="CAI8592505.1"/>
    <property type="molecule type" value="Genomic_DNA"/>
</dbReference>
<dbReference type="PANTHER" id="PTHR45564:SF1">
    <property type="entry name" value="NAD(P)H-QUINONE OXIDOREDUCTASE SUBUNIT 2"/>
    <property type="match status" value="1"/>
</dbReference>
<dbReference type="AlphaFoldDB" id="A0AAV0Z201"/>
<dbReference type="InterPro" id="IPR001750">
    <property type="entry name" value="ND/Mrp_TM"/>
</dbReference>
<feature type="domain" description="NADH:quinone oxidoreductase/Mrp antiporter transmembrane" evidence="3">
    <location>
        <begin position="3"/>
        <end position="76"/>
    </location>
</feature>
<evidence type="ECO:0000256" key="2">
    <source>
        <dbReference type="ARBA" id="ARBA00023027"/>
    </source>
</evidence>
<sequence length="136" mass="15221">MDGASSSILVHGFSWLYDSSGGEIELQEIVNGLINTQMYKSPGILIALICITVGIGFDLSPTPYHQWTPDVYEEVCYIVGSHPLETTSIEQVVKIEKNQSFTTTDEGFPERFRITNPFEKSKSNGFGLIHTRGRKY</sequence>
<dbReference type="Pfam" id="PF00361">
    <property type="entry name" value="Proton_antipo_M"/>
    <property type="match status" value="1"/>
</dbReference>
<accession>A0AAV0Z201</accession>
<proteinExistence type="predicted"/>
<evidence type="ECO:0000313" key="4">
    <source>
        <dbReference type="EMBL" id="CAI8592505.1"/>
    </source>
</evidence>
<evidence type="ECO:0000259" key="3">
    <source>
        <dbReference type="Pfam" id="PF00361"/>
    </source>
</evidence>
<reference evidence="4 5" key="1">
    <citation type="submission" date="2023-01" db="EMBL/GenBank/DDBJ databases">
        <authorList>
            <person name="Kreplak J."/>
        </authorList>
    </citation>
    <scope>NUCLEOTIDE SEQUENCE [LARGE SCALE GENOMIC DNA]</scope>
</reference>
<keyword evidence="2" id="KW-0520">NAD</keyword>
<keyword evidence="5" id="KW-1185">Reference proteome</keyword>
<protein>
    <recommendedName>
        <fullName evidence="3">NADH:quinone oxidoreductase/Mrp antiporter transmembrane domain-containing protein</fullName>
    </recommendedName>
</protein>
<dbReference type="Proteomes" id="UP001157006">
    <property type="component" value="Chromosome 1S"/>
</dbReference>
<dbReference type="PANTHER" id="PTHR45564">
    <property type="entry name" value="NAD(P)H-QUINONE OXIDOREDUCTASE SUBUNIT 2 B, CHLOROPLASTIC"/>
    <property type="match status" value="1"/>
</dbReference>
<keyword evidence="1" id="KW-1278">Translocase</keyword>
<name>A0AAV0Z201_VICFA</name>
<organism evidence="4 5">
    <name type="scientific">Vicia faba</name>
    <name type="common">Broad bean</name>
    <name type="synonym">Faba vulgaris</name>
    <dbReference type="NCBI Taxonomy" id="3906"/>
    <lineage>
        <taxon>Eukaryota</taxon>
        <taxon>Viridiplantae</taxon>
        <taxon>Streptophyta</taxon>
        <taxon>Embryophyta</taxon>
        <taxon>Tracheophyta</taxon>
        <taxon>Spermatophyta</taxon>
        <taxon>Magnoliopsida</taxon>
        <taxon>eudicotyledons</taxon>
        <taxon>Gunneridae</taxon>
        <taxon>Pentapetalae</taxon>
        <taxon>rosids</taxon>
        <taxon>fabids</taxon>
        <taxon>Fabales</taxon>
        <taxon>Fabaceae</taxon>
        <taxon>Papilionoideae</taxon>
        <taxon>50 kb inversion clade</taxon>
        <taxon>NPAAA clade</taxon>
        <taxon>Hologalegina</taxon>
        <taxon>IRL clade</taxon>
        <taxon>Fabeae</taxon>
        <taxon>Vicia</taxon>
    </lineage>
</organism>
<gene>
    <name evidence="4" type="ORF">VFH_I043280</name>
</gene>
<dbReference type="GO" id="GO:0009536">
    <property type="term" value="C:plastid"/>
    <property type="evidence" value="ECO:0007669"/>
    <property type="project" value="UniProtKB-ARBA"/>
</dbReference>